<evidence type="ECO:0000313" key="2">
    <source>
        <dbReference type="Proteomes" id="UP000309997"/>
    </source>
</evidence>
<evidence type="ECO:0000313" key="1">
    <source>
        <dbReference type="EMBL" id="KAL3599505.1"/>
    </source>
</evidence>
<keyword evidence="2" id="KW-1185">Reference proteome</keyword>
<sequence length="77" mass="8248">MSKGLSPNAACHKEVFEGKDVIPKSIARNGTASTRNAGTVKKENASKMLEPCSHTEHSKSTNAQDKAEPLDAPMHQC</sequence>
<reference evidence="1 2" key="1">
    <citation type="journal article" date="2024" name="Plant Biotechnol. J.">
        <title>Genome and CRISPR/Cas9 system of a widespread forest tree (Populus alba) in the world.</title>
        <authorList>
            <person name="Liu Y.J."/>
            <person name="Jiang P.F."/>
            <person name="Han X.M."/>
            <person name="Li X.Y."/>
            <person name="Wang H.M."/>
            <person name="Wang Y.J."/>
            <person name="Wang X.X."/>
            <person name="Zeng Q.Y."/>
        </authorList>
    </citation>
    <scope>NUCLEOTIDE SEQUENCE [LARGE SCALE GENOMIC DNA]</scope>
    <source>
        <strain evidence="2">cv. PAL-ZL1</strain>
    </source>
</reference>
<gene>
    <name evidence="1" type="ORF">D5086_007423</name>
</gene>
<organism evidence="1 2">
    <name type="scientific">Populus alba</name>
    <name type="common">White poplar</name>
    <dbReference type="NCBI Taxonomy" id="43335"/>
    <lineage>
        <taxon>Eukaryota</taxon>
        <taxon>Viridiplantae</taxon>
        <taxon>Streptophyta</taxon>
        <taxon>Embryophyta</taxon>
        <taxon>Tracheophyta</taxon>
        <taxon>Spermatophyta</taxon>
        <taxon>Magnoliopsida</taxon>
        <taxon>eudicotyledons</taxon>
        <taxon>Gunneridae</taxon>
        <taxon>Pentapetalae</taxon>
        <taxon>rosids</taxon>
        <taxon>fabids</taxon>
        <taxon>Malpighiales</taxon>
        <taxon>Salicaceae</taxon>
        <taxon>Saliceae</taxon>
        <taxon>Populus</taxon>
    </lineage>
</organism>
<name>A0ACC4CPK2_POPAL</name>
<protein>
    <submittedName>
        <fullName evidence="1">Uncharacterized protein</fullName>
    </submittedName>
</protein>
<accession>A0ACC4CPK2</accession>
<proteinExistence type="predicted"/>
<dbReference type="EMBL" id="RCHU02000003">
    <property type="protein sequence ID" value="KAL3599505.1"/>
    <property type="molecule type" value="Genomic_DNA"/>
</dbReference>
<comment type="caution">
    <text evidence="1">The sequence shown here is derived from an EMBL/GenBank/DDBJ whole genome shotgun (WGS) entry which is preliminary data.</text>
</comment>
<dbReference type="Proteomes" id="UP000309997">
    <property type="component" value="Unassembled WGS sequence"/>
</dbReference>